<keyword evidence="1" id="KW-0472">Membrane</keyword>
<dbReference type="Proteomes" id="UP001597156">
    <property type="component" value="Unassembled WGS sequence"/>
</dbReference>
<feature type="transmembrane region" description="Helical" evidence="1">
    <location>
        <begin position="12"/>
        <end position="37"/>
    </location>
</feature>
<dbReference type="Pfam" id="PF06496">
    <property type="entry name" value="DUF1097"/>
    <property type="match status" value="1"/>
</dbReference>
<gene>
    <name evidence="2" type="ORF">ACFQ22_01600</name>
</gene>
<comment type="caution">
    <text evidence="2">The sequence shown here is derived from an EMBL/GenBank/DDBJ whole genome shotgun (WGS) entry which is preliminary data.</text>
</comment>
<name>A0ABW3PJD4_9LACO</name>
<feature type="transmembrane region" description="Helical" evidence="1">
    <location>
        <begin position="131"/>
        <end position="153"/>
    </location>
</feature>
<evidence type="ECO:0000313" key="2">
    <source>
        <dbReference type="EMBL" id="MFD1124058.1"/>
    </source>
</evidence>
<sequence length="189" mass="21293">MKTGLSLRKEALYTALGIGIFTFFYGLLSGLLEFWMAPVAFITSAFYAGYGSKKNTSINVSLSFGMGIVWGLIAYNLFQIPNMNMLLWTSSVFGIMAFIAIILQGTILPFTRIPAWLLGWGTFMEISLNKAITNWPLFIIELAACMLLGVYFLDFGSDWFKKLMYAWFPEKQPASKSTSVKNNKPQRQN</sequence>
<dbReference type="RefSeq" id="WP_121977670.1">
    <property type="nucleotide sequence ID" value="NZ_JBHTLH010000005.1"/>
</dbReference>
<protein>
    <submittedName>
        <fullName evidence="2">DUF1097 domain-containing protein</fullName>
    </submittedName>
</protein>
<accession>A0ABW3PJD4</accession>
<feature type="transmembrane region" description="Helical" evidence="1">
    <location>
        <begin position="57"/>
        <end position="78"/>
    </location>
</feature>
<feature type="transmembrane region" description="Helical" evidence="1">
    <location>
        <begin position="85"/>
        <end position="111"/>
    </location>
</feature>
<keyword evidence="3" id="KW-1185">Reference proteome</keyword>
<evidence type="ECO:0000313" key="3">
    <source>
        <dbReference type="Proteomes" id="UP001597156"/>
    </source>
</evidence>
<dbReference type="EMBL" id="JBHTLH010000005">
    <property type="protein sequence ID" value="MFD1124058.1"/>
    <property type="molecule type" value="Genomic_DNA"/>
</dbReference>
<keyword evidence="1" id="KW-0812">Transmembrane</keyword>
<proteinExistence type="predicted"/>
<organism evidence="2 3">
    <name type="scientific">Lentilactobacillus raoultii</name>
    <dbReference type="NCBI Taxonomy" id="1987503"/>
    <lineage>
        <taxon>Bacteria</taxon>
        <taxon>Bacillati</taxon>
        <taxon>Bacillota</taxon>
        <taxon>Bacilli</taxon>
        <taxon>Lactobacillales</taxon>
        <taxon>Lactobacillaceae</taxon>
        <taxon>Lentilactobacillus</taxon>
    </lineage>
</organism>
<evidence type="ECO:0000256" key="1">
    <source>
        <dbReference type="SAM" id="Phobius"/>
    </source>
</evidence>
<keyword evidence="1" id="KW-1133">Transmembrane helix</keyword>
<reference evidence="3" key="1">
    <citation type="journal article" date="2019" name="Int. J. Syst. Evol. Microbiol.">
        <title>The Global Catalogue of Microorganisms (GCM) 10K type strain sequencing project: providing services to taxonomists for standard genome sequencing and annotation.</title>
        <authorList>
            <consortium name="The Broad Institute Genomics Platform"/>
            <consortium name="The Broad Institute Genome Sequencing Center for Infectious Disease"/>
            <person name="Wu L."/>
            <person name="Ma J."/>
        </authorList>
    </citation>
    <scope>NUCLEOTIDE SEQUENCE [LARGE SCALE GENOMIC DNA]</scope>
    <source>
        <strain evidence="3">CCUG 71848</strain>
    </source>
</reference>
<dbReference type="InterPro" id="IPR009476">
    <property type="entry name" value="DUF1097"/>
</dbReference>